<dbReference type="RefSeq" id="WP_073509028.1">
    <property type="nucleotide sequence ID" value="NZ_MPJD01000006.1"/>
</dbReference>
<accession>A0A853ZXX4</accession>
<dbReference type="InterPro" id="IPR017734">
    <property type="entry name" value="T6SS_SciN"/>
</dbReference>
<sequence length="177" mass="19715">MAVVDPRNPVRRAGQYAASGLLLCLLQGCQMFGLFEDPPPPDPYRTLQIEAALDVNPDLYGRPSPVVLTIYQLSDAKAFLAADSASLMDAPPSNPAWLKHDSFQLRPGEHLTRRFVPEPGVRLFGAVAQYRDLDNAQWRTVEVFQAQTPEALQFDLERARVSIRLIPFQGEPSSVQQ</sequence>
<name>A0A853ZXX4_9PSED</name>
<protein>
    <submittedName>
        <fullName evidence="1">Type VI secretion system-associated lipoprotein</fullName>
    </submittedName>
</protein>
<reference evidence="1 2" key="1">
    <citation type="submission" date="2016-11" db="EMBL/GenBank/DDBJ databases">
        <title>Draft genome of Pseudomonas versuta A4R1.12.</title>
        <authorList>
            <person name="See-Too W.-S."/>
        </authorList>
    </citation>
    <scope>NUCLEOTIDE SEQUENCE [LARGE SCALE GENOMIC DNA]</scope>
    <source>
        <strain evidence="1 2">A4R1.12</strain>
    </source>
</reference>
<dbReference type="AlphaFoldDB" id="A0A853ZXX4"/>
<evidence type="ECO:0000313" key="2">
    <source>
        <dbReference type="Proteomes" id="UP000185990"/>
    </source>
</evidence>
<dbReference type="PANTHER" id="PTHR37625">
    <property type="entry name" value="OUTER MEMBRANE LIPOPROTEIN-RELATED"/>
    <property type="match status" value="1"/>
</dbReference>
<gene>
    <name evidence="1" type="ORF">BOH74_04140</name>
</gene>
<dbReference type="EMBL" id="MPJD01000006">
    <property type="protein sequence ID" value="OKA28005.1"/>
    <property type="molecule type" value="Genomic_DNA"/>
</dbReference>
<comment type="caution">
    <text evidence="1">The sequence shown here is derived from an EMBL/GenBank/DDBJ whole genome shotgun (WGS) entry which is preliminary data.</text>
</comment>
<keyword evidence="1" id="KW-0449">Lipoprotein</keyword>
<organism evidence="1 2">
    <name type="scientific">Pseudomonas versuta</name>
    <dbReference type="NCBI Taxonomy" id="1788301"/>
    <lineage>
        <taxon>Bacteria</taxon>
        <taxon>Pseudomonadati</taxon>
        <taxon>Pseudomonadota</taxon>
        <taxon>Gammaproteobacteria</taxon>
        <taxon>Pseudomonadales</taxon>
        <taxon>Pseudomonadaceae</taxon>
        <taxon>Pseudomonas</taxon>
    </lineage>
</organism>
<dbReference type="Pfam" id="PF12790">
    <property type="entry name" value="T6SS-SciN"/>
    <property type="match status" value="1"/>
</dbReference>
<evidence type="ECO:0000313" key="1">
    <source>
        <dbReference type="EMBL" id="OKA28005.1"/>
    </source>
</evidence>
<dbReference type="PANTHER" id="PTHR37625:SF4">
    <property type="entry name" value="OUTER MEMBRANE LIPOPROTEIN"/>
    <property type="match status" value="1"/>
</dbReference>
<dbReference type="Proteomes" id="UP000185990">
    <property type="component" value="Unassembled WGS sequence"/>
</dbReference>
<dbReference type="Gene3D" id="2.60.40.4150">
    <property type="entry name" value="Type VI secretion system, lipoprotein SciN"/>
    <property type="match status" value="1"/>
</dbReference>
<dbReference type="PROSITE" id="PS51257">
    <property type="entry name" value="PROKAR_LIPOPROTEIN"/>
    <property type="match status" value="1"/>
</dbReference>
<dbReference type="InterPro" id="IPR038706">
    <property type="entry name" value="Type_VI_SciN-like_sf"/>
</dbReference>
<proteinExistence type="predicted"/>
<dbReference type="NCBIfam" id="TIGR03352">
    <property type="entry name" value="VI_chp_3"/>
    <property type="match status" value="1"/>
</dbReference>